<dbReference type="EMBL" id="FPKR01000003">
    <property type="protein sequence ID" value="SFZ73640.1"/>
    <property type="molecule type" value="Genomic_DNA"/>
</dbReference>
<feature type="chain" id="PRO_5013131793" evidence="2">
    <location>
        <begin position="22"/>
        <end position="854"/>
    </location>
</feature>
<dbReference type="RefSeq" id="WP_072427465.1">
    <property type="nucleotide sequence ID" value="NZ_FPKR01000003.1"/>
</dbReference>
<feature type="signal peptide" evidence="2">
    <location>
        <begin position="1"/>
        <end position="21"/>
    </location>
</feature>
<dbReference type="OrthoDB" id="8647316at2"/>
<keyword evidence="1" id="KW-0472">Membrane</keyword>
<keyword evidence="4" id="KW-1185">Reference proteome</keyword>
<keyword evidence="1" id="KW-0812">Transmembrane</keyword>
<evidence type="ECO:0000313" key="3">
    <source>
        <dbReference type="EMBL" id="SFZ73640.1"/>
    </source>
</evidence>
<proteinExistence type="predicted"/>
<evidence type="ECO:0000256" key="1">
    <source>
        <dbReference type="SAM" id="Phobius"/>
    </source>
</evidence>
<dbReference type="InterPro" id="IPR032774">
    <property type="entry name" value="WG_beta_rep"/>
</dbReference>
<sequence>MRFFYAALAGLILHFSGNALAAAPAYPFCVDASCGLIDRSGNWLVKPNYSKLVPSGPYWVVERASGLEGLLDAQGKVLIPPSFLDIGQFVDGLAPARGRESKNYGYIDTSGKWVIGPRYFGARPFQKGIAQVIHSPKDGAHLTTEFIDASGKRVIPREFLASSSSSPSVNGLNLVEVAGADGEGLSSLIDHRGRFIVPPRKDQFIDLEKDGSIFVQRGNSQYLVNANGKTLFQVSGEEANIRHVGEGLASFEKPGQGVGLIDLRTGKIIVTPQRNWVSVGMFNDGLANLRILLPNKDVSDGYIDRSGKMVIAPRFRIASPFVGGMAVVWGADSHEGVIDRTGQWWRKPQEGQSFRRMSEDEIQDAGHLRSVMIAYHRSGGSLGGPYTPDDAEMVPVARLPMLQELFDGQQLLASVRQHPCGIEVGVNAKGERIWPENLLGRCAAEQLSTNLGYDEEKLSPAARAAYLKEKRRSARVDAERQHEVEQRDKHSGDIYTLMTRRLYPERAARDDRLRKLVEDAGWIRGAQEVSLHGAARITLPAGLKLLVPGKVAALRERMKAEMAIPLPLPAGYLALQEQKQAGTITEEDYAKRERQWREMFPEAFATKPNGEKPADKEDVVIPMAMIADENDRWQASLRVVASGYLHLDESSLPAPDDLIETLEIYGVWRNAGGIDTEVIGHSSYEWISPLRLDQPKKILSWAYRYSDMYSGKAAGQGFRYGVVGNVVVPGRSYLVQVSANWDGPFSDSLGEVYFPEVLAMAQQIHFEPGQMHEDYIDGDKRVQIPLKYLVTGAPPEAFQRFSANLQHVIERDGQKKQEKMKHQLQRLGLVVFVMLALFFGARRHSKGKRSEAAE</sequence>
<feature type="transmembrane region" description="Helical" evidence="1">
    <location>
        <begin position="824"/>
        <end position="841"/>
    </location>
</feature>
<name>A0A1K2HA24_9NEIS</name>
<keyword evidence="1" id="KW-1133">Transmembrane helix</keyword>
<gene>
    <name evidence="3" type="ORF">SAMN02745887_00925</name>
</gene>
<evidence type="ECO:0000313" key="4">
    <source>
        <dbReference type="Proteomes" id="UP000186513"/>
    </source>
</evidence>
<dbReference type="Proteomes" id="UP000186513">
    <property type="component" value="Unassembled WGS sequence"/>
</dbReference>
<dbReference type="PANTHER" id="PTHR37841">
    <property type="entry name" value="GLR2918 PROTEIN"/>
    <property type="match status" value="1"/>
</dbReference>
<dbReference type="STRING" id="1121279.SAMN02745887_00925"/>
<dbReference type="PANTHER" id="PTHR37841:SF1">
    <property type="entry name" value="DUF3298 DOMAIN-CONTAINING PROTEIN"/>
    <property type="match status" value="1"/>
</dbReference>
<dbReference type="AlphaFoldDB" id="A0A1K2HA24"/>
<protein>
    <submittedName>
        <fullName evidence="3">WG containing repeat-containing protein</fullName>
    </submittedName>
</protein>
<organism evidence="3 4">
    <name type="scientific">Chitinimonas taiwanensis DSM 18899</name>
    <dbReference type="NCBI Taxonomy" id="1121279"/>
    <lineage>
        <taxon>Bacteria</taxon>
        <taxon>Pseudomonadati</taxon>
        <taxon>Pseudomonadota</taxon>
        <taxon>Betaproteobacteria</taxon>
        <taxon>Neisseriales</taxon>
        <taxon>Chitinibacteraceae</taxon>
        <taxon>Chitinimonas</taxon>
    </lineage>
</organism>
<keyword evidence="2" id="KW-0732">Signal</keyword>
<dbReference type="Pfam" id="PF14903">
    <property type="entry name" value="WG_beta_rep"/>
    <property type="match status" value="4"/>
</dbReference>
<evidence type="ECO:0000256" key="2">
    <source>
        <dbReference type="SAM" id="SignalP"/>
    </source>
</evidence>
<reference evidence="3 4" key="1">
    <citation type="submission" date="2016-11" db="EMBL/GenBank/DDBJ databases">
        <authorList>
            <person name="Jaros S."/>
            <person name="Januszkiewicz K."/>
            <person name="Wedrychowicz H."/>
        </authorList>
    </citation>
    <scope>NUCLEOTIDE SEQUENCE [LARGE SCALE GENOMIC DNA]</scope>
    <source>
        <strain evidence="3 4">DSM 18899</strain>
    </source>
</reference>
<accession>A0A1K2HA24</accession>